<gene>
    <name evidence="5" type="ORF">EDF62_1959</name>
</gene>
<dbReference type="AlphaFoldDB" id="A0A4R6RWZ9"/>
<name>A0A4R6RWZ9_9MICO</name>
<dbReference type="EMBL" id="SNYA01000005">
    <property type="protein sequence ID" value="TDP91344.1"/>
    <property type="molecule type" value="Genomic_DNA"/>
</dbReference>
<dbReference type="PANTHER" id="PTHR46796:SF13">
    <property type="entry name" value="HTH-TYPE TRANSCRIPTIONAL ACTIVATOR RHAS"/>
    <property type="match status" value="1"/>
</dbReference>
<dbReference type="InterPro" id="IPR018060">
    <property type="entry name" value="HTH_AraC"/>
</dbReference>
<keyword evidence="1" id="KW-0805">Transcription regulation</keyword>
<reference evidence="5 6" key="1">
    <citation type="submission" date="2019-03" db="EMBL/GenBank/DDBJ databases">
        <title>Genomic analyses of the natural microbiome of Caenorhabditis elegans.</title>
        <authorList>
            <person name="Samuel B."/>
        </authorList>
    </citation>
    <scope>NUCLEOTIDE SEQUENCE [LARGE SCALE GENOMIC DNA]</scope>
    <source>
        <strain evidence="5 6">JUb18</strain>
    </source>
</reference>
<evidence type="ECO:0000313" key="5">
    <source>
        <dbReference type="EMBL" id="TDP91344.1"/>
    </source>
</evidence>
<dbReference type="InterPro" id="IPR050204">
    <property type="entry name" value="AraC_XylS_family_regulators"/>
</dbReference>
<keyword evidence="2 5" id="KW-0238">DNA-binding</keyword>
<dbReference type="PANTHER" id="PTHR46796">
    <property type="entry name" value="HTH-TYPE TRANSCRIPTIONAL ACTIVATOR RHAS-RELATED"/>
    <property type="match status" value="1"/>
</dbReference>
<comment type="caution">
    <text evidence="5">The sequence shown here is derived from an EMBL/GenBank/DDBJ whole genome shotgun (WGS) entry which is preliminary data.</text>
</comment>
<evidence type="ECO:0000313" key="6">
    <source>
        <dbReference type="Proteomes" id="UP000295601"/>
    </source>
</evidence>
<dbReference type="Gene3D" id="1.10.10.60">
    <property type="entry name" value="Homeodomain-like"/>
    <property type="match status" value="2"/>
</dbReference>
<dbReference type="InterPro" id="IPR009057">
    <property type="entry name" value="Homeodomain-like_sf"/>
</dbReference>
<evidence type="ECO:0000256" key="3">
    <source>
        <dbReference type="ARBA" id="ARBA00023163"/>
    </source>
</evidence>
<dbReference type="GO" id="GO:0003700">
    <property type="term" value="F:DNA-binding transcription factor activity"/>
    <property type="evidence" value="ECO:0007669"/>
    <property type="project" value="InterPro"/>
</dbReference>
<keyword evidence="6" id="KW-1185">Reference proteome</keyword>
<feature type="domain" description="HTH araC/xylS-type" evidence="4">
    <location>
        <begin position="171"/>
        <end position="270"/>
    </location>
</feature>
<accession>A0A4R6RWZ9</accession>
<organism evidence="5 6">
    <name type="scientific">Leucobacter luti</name>
    <dbReference type="NCBI Taxonomy" id="340320"/>
    <lineage>
        <taxon>Bacteria</taxon>
        <taxon>Bacillati</taxon>
        <taxon>Actinomycetota</taxon>
        <taxon>Actinomycetes</taxon>
        <taxon>Micrococcales</taxon>
        <taxon>Microbacteriaceae</taxon>
        <taxon>Leucobacter</taxon>
    </lineage>
</organism>
<sequence>MFVRDGTLLVRLGEQAAPFPAATGTALLIAPGAVFGYQPEGWVRVTTLLIDTDYLIEHLYWQHLDVIPDREAARDLATTLYPAPVQVLRLGERQLERLGPILDELVTLTEGDLSPRGYFHAHALLFTVLAAIAPLIHHEAVAVPPLTSRQRAVRVAPPRWREFRPVRREIARTAALMQNDIAKRWSLSELAAHACVSTSQFSRLFKESFGVTPITYLSILRVQEMVRLIRETDLLIGTITDQVGWCRHCGHATLVFRRYMGVTPFEYRHYGPPTATREGPGMGVARAAKSANESAKQPVARRIAVELSTGHML</sequence>
<protein>
    <submittedName>
        <fullName evidence="5">AraC-like DNA-binding protein</fullName>
    </submittedName>
</protein>
<proteinExistence type="predicted"/>
<keyword evidence="3" id="KW-0804">Transcription</keyword>
<dbReference type="Proteomes" id="UP000295601">
    <property type="component" value="Unassembled WGS sequence"/>
</dbReference>
<dbReference type="Pfam" id="PF12833">
    <property type="entry name" value="HTH_18"/>
    <property type="match status" value="1"/>
</dbReference>
<dbReference type="PROSITE" id="PS01124">
    <property type="entry name" value="HTH_ARAC_FAMILY_2"/>
    <property type="match status" value="1"/>
</dbReference>
<dbReference type="SUPFAM" id="SSF46689">
    <property type="entry name" value="Homeodomain-like"/>
    <property type="match status" value="1"/>
</dbReference>
<evidence type="ECO:0000259" key="4">
    <source>
        <dbReference type="PROSITE" id="PS01124"/>
    </source>
</evidence>
<dbReference type="RefSeq" id="WP_243736082.1">
    <property type="nucleotide sequence ID" value="NZ_SNYA01000005.1"/>
</dbReference>
<dbReference type="GO" id="GO:0043565">
    <property type="term" value="F:sequence-specific DNA binding"/>
    <property type="evidence" value="ECO:0007669"/>
    <property type="project" value="InterPro"/>
</dbReference>
<dbReference type="SMART" id="SM00342">
    <property type="entry name" value="HTH_ARAC"/>
    <property type="match status" value="1"/>
</dbReference>
<evidence type="ECO:0000256" key="1">
    <source>
        <dbReference type="ARBA" id="ARBA00023015"/>
    </source>
</evidence>
<evidence type="ECO:0000256" key="2">
    <source>
        <dbReference type="ARBA" id="ARBA00023125"/>
    </source>
</evidence>